<dbReference type="SUPFAM" id="SSF55729">
    <property type="entry name" value="Acyl-CoA N-acyltransferases (Nat)"/>
    <property type="match status" value="1"/>
</dbReference>
<dbReference type="Proteomes" id="UP001652625">
    <property type="component" value="Chromosome 12"/>
</dbReference>
<proteinExistence type="predicted"/>
<evidence type="ECO:0000313" key="3">
    <source>
        <dbReference type="RefSeq" id="XP_065667533.1"/>
    </source>
</evidence>
<protein>
    <submittedName>
        <fullName evidence="3">Uncharacterized protein LOC100212726</fullName>
    </submittedName>
</protein>
<feature type="domain" description="N-acetyltransferase" evidence="1">
    <location>
        <begin position="64"/>
        <end position="132"/>
    </location>
</feature>
<name>A0ABM4D029_HYDVU</name>
<dbReference type="InterPro" id="IPR016181">
    <property type="entry name" value="Acyl_CoA_acyltransferase"/>
</dbReference>
<evidence type="ECO:0000259" key="1">
    <source>
        <dbReference type="Pfam" id="PF00583"/>
    </source>
</evidence>
<reference evidence="3" key="1">
    <citation type="submission" date="2025-08" db="UniProtKB">
        <authorList>
            <consortium name="RefSeq"/>
        </authorList>
    </citation>
    <scope>IDENTIFICATION</scope>
</reference>
<dbReference type="GeneID" id="100212726"/>
<sequence>MIQTAISTLNDIDNILRCTNDAFMADAFFKKPEYHHRFTREDVVSKMSHKDSVFILASDSTTSENSNNEVIGSIYLYWITKKDWVVVDNDSVPKVTLVGTFSAVSVPSKYSNRGIGKALVASAENYLRENVFKAIQHQMLNFGNITNNNPQFNIVMEIEVINLRVDLFPWYEKQGYQVVDKIKPNKAVFAVRYLDGIDVFFIMMRKTLL</sequence>
<gene>
    <name evidence="3" type="primary">LOC100212726</name>
</gene>
<dbReference type="RefSeq" id="XP_065667533.1">
    <property type="nucleotide sequence ID" value="XM_065811461.1"/>
</dbReference>
<keyword evidence="2" id="KW-1185">Reference proteome</keyword>
<organism evidence="2 3">
    <name type="scientific">Hydra vulgaris</name>
    <name type="common">Hydra</name>
    <name type="synonym">Hydra attenuata</name>
    <dbReference type="NCBI Taxonomy" id="6087"/>
    <lineage>
        <taxon>Eukaryota</taxon>
        <taxon>Metazoa</taxon>
        <taxon>Cnidaria</taxon>
        <taxon>Hydrozoa</taxon>
        <taxon>Hydroidolina</taxon>
        <taxon>Anthoathecata</taxon>
        <taxon>Aplanulata</taxon>
        <taxon>Hydridae</taxon>
        <taxon>Hydra</taxon>
    </lineage>
</organism>
<accession>A0ABM4D029</accession>
<evidence type="ECO:0000313" key="2">
    <source>
        <dbReference type="Proteomes" id="UP001652625"/>
    </source>
</evidence>
<dbReference type="Gene3D" id="3.40.630.30">
    <property type="match status" value="1"/>
</dbReference>
<dbReference type="Pfam" id="PF00583">
    <property type="entry name" value="Acetyltransf_1"/>
    <property type="match status" value="1"/>
</dbReference>
<dbReference type="InterPro" id="IPR000182">
    <property type="entry name" value="GNAT_dom"/>
</dbReference>
<dbReference type="CDD" id="cd04301">
    <property type="entry name" value="NAT_SF"/>
    <property type="match status" value="1"/>
</dbReference>